<dbReference type="Proteomes" id="UP001390339">
    <property type="component" value="Unassembled WGS sequence"/>
</dbReference>
<keyword evidence="1" id="KW-1133">Transmembrane helix</keyword>
<feature type="transmembrane region" description="Helical" evidence="1">
    <location>
        <begin position="5"/>
        <end position="22"/>
    </location>
</feature>
<feature type="transmembrane region" description="Helical" evidence="1">
    <location>
        <begin position="321"/>
        <end position="343"/>
    </location>
</feature>
<reference evidence="2 3" key="1">
    <citation type="journal article" date="2024" name="IMA Fungus">
        <title>Apiospora arundinis, a panoply of carbohydrate-active enzymes and secondary metabolites.</title>
        <authorList>
            <person name="Sorensen T."/>
            <person name="Petersen C."/>
            <person name="Muurmann A.T."/>
            <person name="Christiansen J.V."/>
            <person name="Brundto M.L."/>
            <person name="Overgaard C.K."/>
            <person name="Boysen A.T."/>
            <person name="Wollenberg R.D."/>
            <person name="Larsen T.O."/>
            <person name="Sorensen J.L."/>
            <person name="Nielsen K.L."/>
            <person name="Sondergaard T.E."/>
        </authorList>
    </citation>
    <scope>NUCLEOTIDE SEQUENCE [LARGE SCALE GENOMIC DNA]</scope>
    <source>
        <strain evidence="2 3">AAU 773</strain>
    </source>
</reference>
<keyword evidence="1" id="KW-0812">Transmembrane</keyword>
<feature type="transmembrane region" description="Helical" evidence="1">
    <location>
        <begin position="363"/>
        <end position="384"/>
    </location>
</feature>
<protein>
    <submittedName>
        <fullName evidence="2">Uncharacterized protein</fullName>
    </submittedName>
</protein>
<keyword evidence="1" id="KW-0472">Membrane</keyword>
<evidence type="ECO:0000256" key="1">
    <source>
        <dbReference type="SAM" id="Phobius"/>
    </source>
</evidence>
<gene>
    <name evidence="2" type="ORF">PGQ11_014538</name>
</gene>
<proteinExistence type="predicted"/>
<evidence type="ECO:0000313" key="2">
    <source>
        <dbReference type="EMBL" id="KAK8852059.1"/>
    </source>
</evidence>
<evidence type="ECO:0000313" key="3">
    <source>
        <dbReference type="Proteomes" id="UP001390339"/>
    </source>
</evidence>
<feature type="transmembrane region" description="Helical" evidence="1">
    <location>
        <begin position="42"/>
        <end position="62"/>
    </location>
</feature>
<name>A0ABR2HSL4_9PEZI</name>
<organism evidence="2 3">
    <name type="scientific">Apiospora arundinis</name>
    <dbReference type="NCBI Taxonomy" id="335852"/>
    <lineage>
        <taxon>Eukaryota</taxon>
        <taxon>Fungi</taxon>
        <taxon>Dikarya</taxon>
        <taxon>Ascomycota</taxon>
        <taxon>Pezizomycotina</taxon>
        <taxon>Sordariomycetes</taxon>
        <taxon>Xylariomycetidae</taxon>
        <taxon>Amphisphaeriales</taxon>
        <taxon>Apiosporaceae</taxon>
        <taxon>Apiospora</taxon>
    </lineage>
</organism>
<accession>A0ABR2HSL4</accession>
<comment type="caution">
    <text evidence="2">The sequence shown here is derived from an EMBL/GenBank/DDBJ whole genome shotgun (WGS) entry which is preliminary data.</text>
</comment>
<keyword evidence="3" id="KW-1185">Reference proteome</keyword>
<dbReference type="EMBL" id="JAPCWZ010000009">
    <property type="protein sequence ID" value="KAK8852059.1"/>
    <property type="molecule type" value="Genomic_DNA"/>
</dbReference>
<sequence length="437" mass="51597">MLHLFYAPLCIFAIPFFVSIWIECSWGSSQHLTLHLFNTLQWAFLTELMHSALLLARTHAYYRFLRNMMWYRRFIWHFLGRPVGDPEAWNLDRWERFGFPQHEDPDRWHEGHPVVKTIIFFMKMVQIHVEGKLLSGVHNWMGDMLIPPIGIKAEYLPDFLQGRPIYDSSLSLWLRQVSERVSLDIILSVCLLGVAQIFSVYIHTLSDALDEDGWRTWDVNDAYSRRFSALISIFQDMSMSILQRAAYQALFPLYLIVRPLCNPLRILPYVSPQSFVNLINLGSFRIFVKYLFRYLFEGYRYKLSEYAFTDTIAVWEYQYSIWVFLLTSLFVVPFVVFLVRVPWQVLFSILYHTLCTLDRDFLGPLYLPGYLVADMIAVELLPIFDPNQGPRHLLFRNATPVPRLYQYEGIFAGLAPDERVLQARGRQHFLEDLGLYW</sequence>